<comment type="caution">
    <text evidence="1">The sequence shown here is derived from an EMBL/GenBank/DDBJ whole genome shotgun (WGS) entry which is preliminary data.</text>
</comment>
<organism evidence="1 2">
    <name type="scientific">Paraglomus brasilianum</name>
    <dbReference type="NCBI Taxonomy" id="144538"/>
    <lineage>
        <taxon>Eukaryota</taxon>
        <taxon>Fungi</taxon>
        <taxon>Fungi incertae sedis</taxon>
        <taxon>Mucoromycota</taxon>
        <taxon>Glomeromycotina</taxon>
        <taxon>Glomeromycetes</taxon>
        <taxon>Paraglomerales</taxon>
        <taxon>Paraglomeraceae</taxon>
        <taxon>Paraglomus</taxon>
    </lineage>
</organism>
<evidence type="ECO:0000313" key="1">
    <source>
        <dbReference type="EMBL" id="CAG8650383.1"/>
    </source>
</evidence>
<keyword evidence="2" id="KW-1185">Reference proteome</keyword>
<gene>
    <name evidence="1" type="ORF">PBRASI_LOCUS10236</name>
</gene>
<dbReference type="EMBL" id="CAJVPI010002852">
    <property type="protein sequence ID" value="CAG8650383.1"/>
    <property type="molecule type" value="Genomic_DNA"/>
</dbReference>
<proteinExistence type="predicted"/>
<sequence>MSYPYCSNKNCSLPTPQVLKELNKEVKWEKIAQAYGVSERTIYRHVKVSKKKLKRGRKRKIGGKVRDLLLDFTAYRSEDNTLTQQEMADLIQKKEKVIISQQTISRFLKKRKRTNKKITPRYQELKISEVREFGKVIHILSLSHFSAIDECHFYLNEAPRRGYSPIGQR</sequence>
<protein>
    <submittedName>
        <fullName evidence="1">5688_t:CDS:1</fullName>
    </submittedName>
</protein>
<dbReference type="OrthoDB" id="10409079at2759"/>
<dbReference type="Proteomes" id="UP000789739">
    <property type="component" value="Unassembled WGS sequence"/>
</dbReference>
<accession>A0A9N9H1S8</accession>
<name>A0A9N9H1S8_9GLOM</name>
<dbReference type="InterPro" id="IPR009057">
    <property type="entry name" value="Homeodomain-like_sf"/>
</dbReference>
<reference evidence="1" key="1">
    <citation type="submission" date="2021-06" db="EMBL/GenBank/DDBJ databases">
        <authorList>
            <person name="Kallberg Y."/>
            <person name="Tangrot J."/>
            <person name="Rosling A."/>
        </authorList>
    </citation>
    <scope>NUCLEOTIDE SEQUENCE</scope>
    <source>
        <strain evidence="1">BR232B</strain>
    </source>
</reference>
<dbReference type="SUPFAM" id="SSF46689">
    <property type="entry name" value="Homeodomain-like"/>
    <property type="match status" value="1"/>
</dbReference>
<feature type="non-terminal residue" evidence="1">
    <location>
        <position position="169"/>
    </location>
</feature>
<evidence type="ECO:0000313" key="2">
    <source>
        <dbReference type="Proteomes" id="UP000789739"/>
    </source>
</evidence>
<dbReference type="AlphaFoldDB" id="A0A9N9H1S8"/>